<evidence type="ECO:0000313" key="2">
    <source>
        <dbReference type="EMBL" id="MFF0003455.1"/>
    </source>
</evidence>
<accession>A0ABW6MQY4</accession>
<sequence length="244" mass="26481">MDELRKLMDQAADGSTRTVSYYFTRVGRAVKKLDGPPVTMPSRATFYRLFNRLEAGRHTTGSARTRRSLASQPDGAFDRTAVCRPGELMEIDATPFDVLVRLDNGVVDRCELVGMVDVATRSITAAVLRPTTKSVDAALLLARSVTPAPMRPGWPEALRMEHSLRLHRHPGGTLPGQAKYLHQRTGGSISSLSHLIRAAAISAIIDGSERISRRLLDSVPVDHSTQSDNPAPSDDEDDGIGDAA</sequence>
<feature type="region of interest" description="Disordered" evidence="1">
    <location>
        <begin position="220"/>
        <end position="244"/>
    </location>
</feature>
<keyword evidence="3" id="KW-1185">Reference proteome</keyword>
<comment type="caution">
    <text evidence="2">The sequence shown here is derived from an EMBL/GenBank/DDBJ whole genome shotgun (WGS) entry which is preliminary data.</text>
</comment>
<dbReference type="Proteomes" id="UP001601422">
    <property type="component" value="Unassembled WGS sequence"/>
</dbReference>
<dbReference type="RefSeq" id="WP_389826403.1">
    <property type="nucleotide sequence ID" value="NZ_JBIAJP010000001.1"/>
</dbReference>
<protein>
    <recommendedName>
        <fullName evidence="4">Integrase catalytic domain-containing protein</fullName>
    </recommendedName>
</protein>
<dbReference type="InterPro" id="IPR036397">
    <property type="entry name" value="RNaseH_sf"/>
</dbReference>
<dbReference type="SUPFAM" id="SSF53098">
    <property type="entry name" value="Ribonuclease H-like"/>
    <property type="match status" value="1"/>
</dbReference>
<organism evidence="2 3">
    <name type="scientific">Streptomyces tibetensis</name>
    <dbReference type="NCBI Taxonomy" id="2382123"/>
    <lineage>
        <taxon>Bacteria</taxon>
        <taxon>Bacillati</taxon>
        <taxon>Actinomycetota</taxon>
        <taxon>Actinomycetes</taxon>
        <taxon>Kitasatosporales</taxon>
        <taxon>Streptomycetaceae</taxon>
        <taxon>Streptomyces</taxon>
    </lineage>
</organism>
<evidence type="ECO:0000313" key="3">
    <source>
        <dbReference type="Proteomes" id="UP001601422"/>
    </source>
</evidence>
<evidence type="ECO:0008006" key="4">
    <source>
        <dbReference type="Google" id="ProtNLM"/>
    </source>
</evidence>
<dbReference type="EMBL" id="JBIAJP010000001">
    <property type="protein sequence ID" value="MFF0003455.1"/>
    <property type="molecule type" value="Genomic_DNA"/>
</dbReference>
<dbReference type="Gene3D" id="3.30.420.10">
    <property type="entry name" value="Ribonuclease H-like superfamily/Ribonuclease H"/>
    <property type="match status" value="1"/>
</dbReference>
<dbReference type="InterPro" id="IPR012337">
    <property type="entry name" value="RNaseH-like_sf"/>
</dbReference>
<name>A0ABW6MQY4_9ACTN</name>
<reference evidence="2 3" key="1">
    <citation type="submission" date="2024-10" db="EMBL/GenBank/DDBJ databases">
        <title>The Natural Products Discovery Center: Release of the First 8490 Sequenced Strains for Exploring Actinobacteria Biosynthetic Diversity.</title>
        <authorList>
            <person name="Kalkreuter E."/>
            <person name="Kautsar S.A."/>
            <person name="Yang D."/>
            <person name="Bader C.D."/>
            <person name="Teijaro C.N."/>
            <person name="Fluegel L."/>
            <person name="Davis C.M."/>
            <person name="Simpson J.R."/>
            <person name="Lauterbach L."/>
            <person name="Steele A.D."/>
            <person name="Gui C."/>
            <person name="Meng S."/>
            <person name="Li G."/>
            <person name="Viehrig K."/>
            <person name="Ye F."/>
            <person name="Su P."/>
            <person name="Kiefer A.F."/>
            <person name="Nichols A."/>
            <person name="Cepeda A.J."/>
            <person name="Yan W."/>
            <person name="Fan B."/>
            <person name="Jiang Y."/>
            <person name="Adhikari A."/>
            <person name="Zheng C.-J."/>
            <person name="Schuster L."/>
            <person name="Cowan T.M."/>
            <person name="Smanski M.J."/>
            <person name="Chevrette M.G."/>
            <person name="De Carvalho L.P.S."/>
            <person name="Shen B."/>
        </authorList>
    </citation>
    <scope>NUCLEOTIDE SEQUENCE [LARGE SCALE GENOMIC DNA]</scope>
    <source>
        <strain evidence="2 3">NPDC005497</strain>
    </source>
</reference>
<feature type="compositionally biased region" description="Acidic residues" evidence="1">
    <location>
        <begin position="233"/>
        <end position="244"/>
    </location>
</feature>
<proteinExistence type="predicted"/>
<evidence type="ECO:0000256" key="1">
    <source>
        <dbReference type="SAM" id="MobiDB-lite"/>
    </source>
</evidence>
<gene>
    <name evidence="2" type="ORF">ACFYQT_08375</name>
</gene>